<dbReference type="EnsemblPlants" id="PGSC0003DMT400083985">
    <property type="protein sequence ID" value="PGSC0003DMT400083985"/>
    <property type="gene ID" value="PGSC0003DMG400033692"/>
</dbReference>
<protein>
    <submittedName>
        <fullName evidence="2">Stelar K+ outward rectifying channel</fullName>
    </submittedName>
</protein>
<keyword evidence="3" id="KW-1185">Reference proteome</keyword>
<accession>M1D7G8</accession>
<reference evidence="2" key="2">
    <citation type="submission" date="2015-06" db="UniProtKB">
        <authorList>
            <consortium name="EnsemblPlants"/>
        </authorList>
    </citation>
    <scope>IDENTIFICATION</scope>
    <source>
        <strain evidence="2">DM1-3 516 R44</strain>
    </source>
</reference>
<evidence type="ECO:0000313" key="3">
    <source>
        <dbReference type="Proteomes" id="UP000011115"/>
    </source>
</evidence>
<dbReference type="PROSITE" id="PS51490">
    <property type="entry name" value="KHA"/>
    <property type="match status" value="1"/>
</dbReference>
<dbReference type="Pfam" id="PF11834">
    <property type="entry name" value="KHA"/>
    <property type="match status" value="1"/>
</dbReference>
<dbReference type="AlphaFoldDB" id="M1D7G8"/>
<reference evidence="3" key="1">
    <citation type="journal article" date="2011" name="Nature">
        <title>Genome sequence and analysis of the tuber crop potato.</title>
        <authorList>
            <consortium name="The Potato Genome Sequencing Consortium"/>
        </authorList>
    </citation>
    <scope>NUCLEOTIDE SEQUENCE [LARGE SCALE GENOMIC DNA]</scope>
    <source>
        <strain evidence="3">cv. DM1-3 516 R44</strain>
    </source>
</reference>
<evidence type="ECO:0000259" key="1">
    <source>
        <dbReference type="PROSITE" id="PS51490"/>
    </source>
</evidence>
<proteinExistence type="predicted"/>
<evidence type="ECO:0000313" key="2">
    <source>
        <dbReference type="EnsemblPlants" id="PGSC0003DMT400083985"/>
    </source>
</evidence>
<dbReference type="InParanoid" id="M1D7G8"/>
<dbReference type="PaxDb" id="4113-PGSC0003DMT400083985"/>
<name>M1D7G8_SOLTU</name>
<dbReference type="Proteomes" id="UP000011115">
    <property type="component" value="Unassembled WGS sequence"/>
</dbReference>
<sequence length="82" mass="9288">MTDEGQRVRCRVFASEPNDLKDERRRGVVLWVPQSLDELINTAKEQLRVSSANCVVSEDGAKILDTNMISDCQKLFLESECT</sequence>
<dbReference type="eggNOG" id="KOG0498">
    <property type="taxonomic scope" value="Eukaryota"/>
</dbReference>
<feature type="domain" description="KHA" evidence="1">
    <location>
        <begin position="9"/>
        <end position="82"/>
    </location>
</feature>
<dbReference type="HOGENOM" id="CLU_2562847_0_0_1"/>
<dbReference type="InterPro" id="IPR021789">
    <property type="entry name" value="KHA_dom"/>
</dbReference>
<organism evidence="2 3">
    <name type="scientific">Solanum tuberosum</name>
    <name type="common">Potato</name>
    <dbReference type="NCBI Taxonomy" id="4113"/>
    <lineage>
        <taxon>Eukaryota</taxon>
        <taxon>Viridiplantae</taxon>
        <taxon>Streptophyta</taxon>
        <taxon>Embryophyta</taxon>
        <taxon>Tracheophyta</taxon>
        <taxon>Spermatophyta</taxon>
        <taxon>Magnoliopsida</taxon>
        <taxon>eudicotyledons</taxon>
        <taxon>Gunneridae</taxon>
        <taxon>Pentapetalae</taxon>
        <taxon>asterids</taxon>
        <taxon>lamiids</taxon>
        <taxon>Solanales</taxon>
        <taxon>Solanaceae</taxon>
        <taxon>Solanoideae</taxon>
        <taxon>Solaneae</taxon>
        <taxon>Solanum</taxon>
    </lineage>
</organism>
<dbReference type="Gramene" id="PGSC0003DMT400083985">
    <property type="protein sequence ID" value="PGSC0003DMT400083985"/>
    <property type="gene ID" value="PGSC0003DMG400033692"/>
</dbReference>